<evidence type="ECO:0000313" key="2">
    <source>
        <dbReference type="EMBL" id="QDT30350.1"/>
    </source>
</evidence>
<keyword evidence="1" id="KW-0812">Transmembrane</keyword>
<feature type="transmembrane region" description="Helical" evidence="1">
    <location>
        <begin position="55"/>
        <end position="79"/>
    </location>
</feature>
<dbReference type="AlphaFoldDB" id="A0A517QFD1"/>
<keyword evidence="1" id="KW-0472">Membrane</keyword>
<feature type="transmembrane region" description="Helical" evidence="1">
    <location>
        <begin position="310"/>
        <end position="334"/>
    </location>
</feature>
<organism evidence="2 3">
    <name type="scientific">Gimesia panareensis</name>
    <dbReference type="NCBI Taxonomy" id="2527978"/>
    <lineage>
        <taxon>Bacteria</taxon>
        <taxon>Pseudomonadati</taxon>
        <taxon>Planctomycetota</taxon>
        <taxon>Planctomycetia</taxon>
        <taxon>Planctomycetales</taxon>
        <taxon>Planctomycetaceae</taxon>
        <taxon>Gimesia</taxon>
    </lineage>
</organism>
<keyword evidence="1" id="KW-1133">Transmembrane helix</keyword>
<feature type="transmembrane region" description="Helical" evidence="1">
    <location>
        <begin position="202"/>
        <end position="220"/>
    </location>
</feature>
<accession>A0A517QFD1</accession>
<gene>
    <name evidence="2" type="ORF">Enr10x_57160</name>
</gene>
<dbReference type="EMBL" id="CP037421">
    <property type="protein sequence ID" value="QDT30350.1"/>
    <property type="molecule type" value="Genomic_DNA"/>
</dbReference>
<feature type="transmembrane region" description="Helical" evidence="1">
    <location>
        <begin position="471"/>
        <end position="489"/>
    </location>
</feature>
<feature type="transmembrane region" description="Helical" evidence="1">
    <location>
        <begin position="372"/>
        <end position="394"/>
    </location>
</feature>
<feature type="transmembrane region" description="Helical" evidence="1">
    <location>
        <begin position="414"/>
        <end position="438"/>
    </location>
</feature>
<proteinExistence type="predicted"/>
<dbReference type="RefSeq" id="WP_145452240.1">
    <property type="nucleotide sequence ID" value="NZ_CP037421.1"/>
</dbReference>
<name>A0A517QFD1_9PLAN</name>
<keyword evidence="3" id="KW-1185">Reference proteome</keyword>
<feature type="transmembrane region" description="Helical" evidence="1">
    <location>
        <begin position="532"/>
        <end position="551"/>
    </location>
</feature>
<feature type="transmembrane region" description="Helical" evidence="1">
    <location>
        <begin position="277"/>
        <end position="298"/>
    </location>
</feature>
<protein>
    <submittedName>
        <fullName evidence="2">Uncharacterized protein</fullName>
    </submittedName>
</protein>
<feature type="transmembrane region" description="Helical" evidence="1">
    <location>
        <begin position="134"/>
        <end position="155"/>
    </location>
</feature>
<sequence>MSSAFVMTTRLIWKRAWPQALCCVVAFVLLPYVIWKVNAVAEGAEGRVHIDLFKFGFLFGYYMFLSSSVFLVTAVTLTIDFQKYFLRLPIPSRTIASGMMFTAVTLFLSMQLLTNGFYRLLFFDRNWLSDYWPLMGTLMFLVTLTLVGYAVFWLLQAPSLTRLCASVSFIAGMLVWFFARFYPDGFSGAVVPWARVTPGEGAAMLGVSLGAWYLGTVAFAQIRSGTAVPSSAWESCKQSWKTLAVGASSERETDQHTQTAIATLKQVHWRDSCRSGVLIGFGLAGVAFCCNLAAFFVWAKPDEFLRLLTYLPVLFLTGLFLQFAVGTLIVKAGVSLTSIGKQQMKDYWATFPLTDRELAAALLQNILKSGMLVFLAIVTVGLGGSYFLYALIQGQGVISSDWQFLVEHQLVKAAIYQVVFFLLIFWSGYLNFTAVCWLPRPSVGWWVLLALPVLLIISCSVSELLPVLWTPLFLLDACLIWGVTVLTFLHAYRSRLIGGKTIWLSAFFYLLISIAFWNFWDSDLFSDRVLSSALLVFTVLPFATIPLAVSWNRHR</sequence>
<feature type="transmembrane region" description="Helical" evidence="1">
    <location>
        <begin position="162"/>
        <end position="182"/>
    </location>
</feature>
<feature type="transmembrane region" description="Helical" evidence="1">
    <location>
        <begin position="501"/>
        <end position="520"/>
    </location>
</feature>
<dbReference type="Proteomes" id="UP000315647">
    <property type="component" value="Chromosome"/>
</dbReference>
<feature type="transmembrane region" description="Helical" evidence="1">
    <location>
        <begin position="445"/>
        <end position="465"/>
    </location>
</feature>
<evidence type="ECO:0000313" key="3">
    <source>
        <dbReference type="Proteomes" id="UP000315647"/>
    </source>
</evidence>
<feature type="transmembrane region" description="Helical" evidence="1">
    <location>
        <begin position="100"/>
        <end position="122"/>
    </location>
</feature>
<reference evidence="2 3" key="1">
    <citation type="submission" date="2019-03" db="EMBL/GenBank/DDBJ databases">
        <title>Deep-cultivation of Planctomycetes and their phenomic and genomic characterization uncovers novel biology.</title>
        <authorList>
            <person name="Wiegand S."/>
            <person name="Jogler M."/>
            <person name="Boedeker C."/>
            <person name="Pinto D."/>
            <person name="Vollmers J."/>
            <person name="Rivas-Marin E."/>
            <person name="Kohn T."/>
            <person name="Peeters S.H."/>
            <person name="Heuer A."/>
            <person name="Rast P."/>
            <person name="Oberbeckmann S."/>
            <person name="Bunk B."/>
            <person name="Jeske O."/>
            <person name="Meyerdierks A."/>
            <person name="Storesund J.E."/>
            <person name="Kallscheuer N."/>
            <person name="Luecker S."/>
            <person name="Lage O.M."/>
            <person name="Pohl T."/>
            <person name="Merkel B.J."/>
            <person name="Hornburger P."/>
            <person name="Mueller R.-W."/>
            <person name="Bruemmer F."/>
            <person name="Labrenz M."/>
            <person name="Spormann A.M."/>
            <person name="Op den Camp H."/>
            <person name="Overmann J."/>
            <person name="Amann R."/>
            <person name="Jetten M.S.M."/>
            <person name="Mascher T."/>
            <person name="Medema M.H."/>
            <person name="Devos D.P."/>
            <person name="Kaster A.-K."/>
            <person name="Ovreas L."/>
            <person name="Rohde M."/>
            <person name="Galperin M.Y."/>
            <person name="Jogler C."/>
        </authorList>
    </citation>
    <scope>NUCLEOTIDE SEQUENCE [LARGE SCALE GENOMIC DNA]</scope>
    <source>
        <strain evidence="2 3">Enr10</strain>
    </source>
</reference>
<evidence type="ECO:0000256" key="1">
    <source>
        <dbReference type="SAM" id="Phobius"/>
    </source>
</evidence>